<dbReference type="InterPro" id="IPR039422">
    <property type="entry name" value="MarR/SlyA-like"/>
</dbReference>
<reference evidence="2 3" key="1">
    <citation type="submission" date="2017-04" db="EMBL/GenBank/DDBJ databases">
        <authorList>
            <person name="Afonso C.L."/>
            <person name="Miller P.J."/>
            <person name="Scott M.A."/>
            <person name="Spackman E."/>
            <person name="Goraichik I."/>
            <person name="Dimitrov K.M."/>
            <person name="Suarez D.L."/>
            <person name="Swayne D.E."/>
        </authorList>
    </citation>
    <scope>NUCLEOTIDE SEQUENCE [LARGE SCALE GENOMIC DNA]</scope>
    <source>
        <strain evidence="2 3">ToBE</strain>
    </source>
</reference>
<dbReference type="PANTHER" id="PTHR33164:SF57">
    <property type="entry name" value="MARR-FAMILY TRANSCRIPTIONAL REGULATOR"/>
    <property type="match status" value="1"/>
</dbReference>
<proteinExistence type="predicted"/>
<dbReference type="Pfam" id="PF01047">
    <property type="entry name" value="MarR"/>
    <property type="match status" value="1"/>
</dbReference>
<dbReference type="PANTHER" id="PTHR33164">
    <property type="entry name" value="TRANSCRIPTIONAL REGULATOR, MARR FAMILY"/>
    <property type="match status" value="1"/>
</dbReference>
<sequence length="143" mass="16401">MRYIRLLELLGRIHGRLARRLAPAFYAEDLSGTEMIVLWKVAKKGPWRVSELASFLGIPPSTFTGILDRLVARGLVERVMDPADRRSFLVRGTPSLKQVLERVASRVEEILDKTLSGWPEEEYRILIKALEGLDRYLDQPLKE</sequence>
<feature type="domain" description="HTH marR-type" evidence="1">
    <location>
        <begin position="3"/>
        <end position="135"/>
    </location>
</feature>
<name>A0A1W1V8P0_9FIRM</name>
<dbReference type="InterPro" id="IPR036388">
    <property type="entry name" value="WH-like_DNA-bd_sf"/>
</dbReference>
<dbReference type="STRING" id="698762.SAMN00808754_0214"/>
<keyword evidence="3" id="KW-1185">Reference proteome</keyword>
<dbReference type="OrthoDB" id="49580at2"/>
<dbReference type="Proteomes" id="UP000192569">
    <property type="component" value="Chromosome I"/>
</dbReference>
<evidence type="ECO:0000259" key="1">
    <source>
        <dbReference type="PROSITE" id="PS50995"/>
    </source>
</evidence>
<organism evidence="2 3">
    <name type="scientific">Thermanaeromonas toyohensis ToBE</name>
    <dbReference type="NCBI Taxonomy" id="698762"/>
    <lineage>
        <taxon>Bacteria</taxon>
        <taxon>Bacillati</taxon>
        <taxon>Bacillota</taxon>
        <taxon>Clostridia</taxon>
        <taxon>Neomoorellales</taxon>
        <taxon>Neomoorellaceae</taxon>
        <taxon>Thermanaeromonas</taxon>
    </lineage>
</organism>
<dbReference type="SUPFAM" id="SSF46785">
    <property type="entry name" value="Winged helix' DNA-binding domain"/>
    <property type="match status" value="1"/>
</dbReference>
<dbReference type="SMART" id="SM00347">
    <property type="entry name" value="HTH_MARR"/>
    <property type="match status" value="1"/>
</dbReference>
<dbReference type="GO" id="GO:0003700">
    <property type="term" value="F:DNA-binding transcription factor activity"/>
    <property type="evidence" value="ECO:0007669"/>
    <property type="project" value="InterPro"/>
</dbReference>
<dbReference type="EMBL" id="LT838272">
    <property type="protein sequence ID" value="SMB89837.1"/>
    <property type="molecule type" value="Genomic_DNA"/>
</dbReference>
<dbReference type="AlphaFoldDB" id="A0A1W1V8P0"/>
<dbReference type="Gene3D" id="1.10.10.10">
    <property type="entry name" value="Winged helix-like DNA-binding domain superfamily/Winged helix DNA-binding domain"/>
    <property type="match status" value="1"/>
</dbReference>
<dbReference type="PROSITE" id="PS50995">
    <property type="entry name" value="HTH_MARR_2"/>
    <property type="match status" value="1"/>
</dbReference>
<evidence type="ECO:0000313" key="2">
    <source>
        <dbReference type="EMBL" id="SMB89837.1"/>
    </source>
</evidence>
<dbReference type="InterPro" id="IPR000835">
    <property type="entry name" value="HTH_MarR-typ"/>
</dbReference>
<dbReference type="GO" id="GO:0006950">
    <property type="term" value="P:response to stress"/>
    <property type="evidence" value="ECO:0007669"/>
    <property type="project" value="TreeGrafter"/>
</dbReference>
<dbReference type="RefSeq" id="WP_084663195.1">
    <property type="nucleotide sequence ID" value="NZ_LT838272.1"/>
</dbReference>
<dbReference type="InterPro" id="IPR036390">
    <property type="entry name" value="WH_DNA-bd_sf"/>
</dbReference>
<protein>
    <submittedName>
        <fullName evidence="2">Transcriptional regulator, MarR family</fullName>
    </submittedName>
</protein>
<accession>A0A1W1V8P0</accession>
<gene>
    <name evidence="2" type="ORF">SAMN00808754_0214</name>
</gene>
<evidence type="ECO:0000313" key="3">
    <source>
        <dbReference type="Proteomes" id="UP000192569"/>
    </source>
</evidence>